<proteinExistence type="predicted"/>
<dbReference type="Gene3D" id="3.10.10.10">
    <property type="entry name" value="HIV Type 1 Reverse Transcriptase, subunit A, domain 1"/>
    <property type="match status" value="1"/>
</dbReference>
<evidence type="ECO:0000313" key="2">
    <source>
        <dbReference type="EMBL" id="GFS42976.1"/>
    </source>
</evidence>
<dbReference type="SUPFAM" id="SSF56672">
    <property type="entry name" value="DNA/RNA polymerases"/>
    <property type="match status" value="1"/>
</dbReference>
<dbReference type="EMBL" id="BMAW01044131">
    <property type="protein sequence ID" value="GFS42976.1"/>
    <property type="molecule type" value="Genomic_DNA"/>
</dbReference>
<evidence type="ECO:0000313" key="3">
    <source>
        <dbReference type="EMBL" id="GFU49984.1"/>
    </source>
</evidence>
<organism evidence="2 4">
    <name type="scientific">Nephila pilipes</name>
    <name type="common">Giant wood spider</name>
    <name type="synonym">Nephila maculata</name>
    <dbReference type="NCBI Taxonomy" id="299642"/>
    <lineage>
        <taxon>Eukaryota</taxon>
        <taxon>Metazoa</taxon>
        <taxon>Ecdysozoa</taxon>
        <taxon>Arthropoda</taxon>
        <taxon>Chelicerata</taxon>
        <taxon>Arachnida</taxon>
        <taxon>Araneae</taxon>
        <taxon>Araneomorphae</taxon>
        <taxon>Entelegynae</taxon>
        <taxon>Araneoidea</taxon>
        <taxon>Nephilidae</taxon>
        <taxon>Nephila</taxon>
    </lineage>
</organism>
<dbReference type="GO" id="GO:0071897">
    <property type="term" value="P:DNA biosynthetic process"/>
    <property type="evidence" value="ECO:0007669"/>
    <property type="project" value="UniProtKB-ARBA"/>
</dbReference>
<dbReference type="Gene3D" id="3.30.70.270">
    <property type="match status" value="1"/>
</dbReference>
<dbReference type="InterPro" id="IPR043502">
    <property type="entry name" value="DNA/RNA_pol_sf"/>
</dbReference>
<protein>
    <submittedName>
        <fullName evidence="2">Transposon Ty3-I Gag-Pol polyprotein</fullName>
    </submittedName>
</protein>
<dbReference type="InterPro" id="IPR000477">
    <property type="entry name" value="RT_dom"/>
</dbReference>
<dbReference type="OrthoDB" id="6508513at2759"/>
<dbReference type="InterPro" id="IPR053134">
    <property type="entry name" value="RNA-dir_DNA_polymerase"/>
</dbReference>
<dbReference type="AlphaFoldDB" id="A0A8X6IEM6"/>
<name>A0A8X6IEM6_NEPPI</name>
<reference evidence="2" key="1">
    <citation type="submission" date="2020-08" db="EMBL/GenBank/DDBJ databases">
        <title>Multicomponent nature underlies the extraordinary mechanical properties of spider dragline silk.</title>
        <authorList>
            <person name="Kono N."/>
            <person name="Nakamura H."/>
            <person name="Mori M."/>
            <person name="Yoshida Y."/>
            <person name="Ohtoshi R."/>
            <person name="Malay A.D."/>
            <person name="Moran D.A.P."/>
            <person name="Tomita M."/>
            <person name="Numata K."/>
            <person name="Arakawa K."/>
        </authorList>
    </citation>
    <scope>NUCLEOTIDE SEQUENCE</scope>
</reference>
<dbReference type="Pfam" id="PF00078">
    <property type="entry name" value="RVT_1"/>
    <property type="match status" value="1"/>
</dbReference>
<dbReference type="InterPro" id="IPR043128">
    <property type="entry name" value="Rev_trsase/Diguanyl_cyclase"/>
</dbReference>
<dbReference type="Proteomes" id="UP000887013">
    <property type="component" value="Unassembled WGS sequence"/>
</dbReference>
<keyword evidence="4" id="KW-1185">Reference proteome</keyword>
<dbReference type="EMBL" id="BMAW01037810">
    <property type="protein sequence ID" value="GFU49984.1"/>
    <property type="molecule type" value="Genomic_DNA"/>
</dbReference>
<dbReference type="PANTHER" id="PTHR24559:SF435">
    <property type="entry name" value="RIBONUCLEASE H"/>
    <property type="match status" value="1"/>
</dbReference>
<accession>A0A8X6IEM6</accession>
<feature type="domain" description="Reverse transcriptase" evidence="1">
    <location>
        <begin position="2"/>
        <end position="77"/>
    </location>
</feature>
<sequence length="78" mass="9078">MEPVDREKTAFTTSGQGLWQFNIMHFGLCNAPATFERLMETLLRGLSPEAYLIYLDDIIIVGRDFEEQLNNLRKELEK</sequence>
<gene>
    <name evidence="2" type="primary">TY3B-I_199</name>
    <name evidence="3" type="ORF">NPIL_488701</name>
    <name evidence="2" type="ORF">NPIL_650941</name>
</gene>
<comment type="caution">
    <text evidence="2">The sequence shown here is derived from an EMBL/GenBank/DDBJ whole genome shotgun (WGS) entry which is preliminary data.</text>
</comment>
<evidence type="ECO:0000259" key="1">
    <source>
        <dbReference type="Pfam" id="PF00078"/>
    </source>
</evidence>
<dbReference type="CDD" id="cd01647">
    <property type="entry name" value="RT_LTR"/>
    <property type="match status" value="1"/>
</dbReference>
<evidence type="ECO:0000313" key="4">
    <source>
        <dbReference type="Proteomes" id="UP000887013"/>
    </source>
</evidence>
<dbReference type="PANTHER" id="PTHR24559">
    <property type="entry name" value="TRANSPOSON TY3-I GAG-POL POLYPROTEIN"/>
    <property type="match status" value="1"/>
</dbReference>